<dbReference type="PROSITE" id="PS50018">
    <property type="entry name" value="RAS_GTPASE_ACTIV_2"/>
    <property type="match status" value="1"/>
</dbReference>
<dbReference type="InterPro" id="IPR039360">
    <property type="entry name" value="Ras_GTPase"/>
</dbReference>
<evidence type="ECO:0000256" key="3">
    <source>
        <dbReference type="SAM" id="MobiDB-lite"/>
    </source>
</evidence>
<evidence type="ECO:0000313" key="7">
    <source>
        <dbReference type="EMBL" id="CAB3262185.1"/>
    </source>
</evidence>
<dbReference type="SMART" id="SM00239">
    <property type="entry name" value="C2"/>
    <property type="match status" value="1"/>
</dbReference>
<feature type="domain" description="C2" evidence="5">
    <location>
        <begin position="241"/>
        <end position="359"/>
    </location>
</feature>
<sequence>MFPNRRSMPPRSFSPDFLYAEGRRKSFEAEDGPSVLRSMSAPQDQFLPYGMSKQIPQRAIYNSTGGLPLITEPLTGMRFDSEASLIQSDVQGMFIRPASNSLPRCISDSSVRSMPIPRSSSEVKRNHSLKNFLQRKIQPSVRRSKSTKLTSGKENYPVVDVMSLMAQGGPSRSVDVELPFFMPSIESPDVIDLTEESSDFENAAVRALHHSILGRNYCFEIVTSKGTRCFGCNSSGEREAWIEKIRRAINPNLDNCHRMEHQLTLFVQEAKGLPAKKKYFCEICLDRKLCARTTSKWKNDSTVFWGEQFQFSSIPKMDDITVHLYKDSDKKKKKDKDYIGLVNLSVRSLVNQQLLEKWYTLSTPSGNNKNKAGESLAVRIKVRFQSIHVLPTEQYKDFAEHMSMNYKSICNTLSNVLAVSKKDEIARILVNIMYATGSIKDYMCDIVMGEVEKVEEESLIFRENTIGTKSVEAFLRLVGMKYLHDALGDFIQAIFTMEEECEVDGSRLPPHAHLESNQKNLQMSCEIALCKITSSIGNFPSELREVLSIWRTRCEDAGRPRIANRLVTASLFLRLLCPSILNPSLFGLANEVPDPKTSRTLTLIAKVIQNLANRSRFGTKEEYMQFMDAFIRDKWDVMGEFISNVSDHAYPALKRGFEGYIDLGKEFAKLHAFFVEVLPGLNENIIQSLGELPEIISKISKSLESPCTAPALRPSGSRLRCVSTEPSCDLTQIDEDFQPATASVSIHAECSQSSVGASNRSPPTASSLLDLRHLVSVHDDSACDDLGVANGFSPSHHGSHSSVALSSSFNNSNNNTSNPRTRQTLLSMENLEKRNRSQDSSPLMFSNPAYRVKSQSAASPLTSKRKSSSDCARGPLAFTNPLQTIPSSKSHRLETVFTTETVTYSAPSHLPIVNYPRHSKIDPQTSFGSDSSKESVSDEDSHSTSLSSRQSSTTTGDDSAVSSIDFTAPQNINHITTSRDQPEEYPVSAQKVFIPELEEDSLMTTACNVPMSVSNANLRTGLQSQPSGRKPGNQTRAIQPQPKPRLSVGIFGDSKKATHSVTVSNPNVDEQFQNKSVVVSSPGPSNQSASLQLTQEPGAFLELNAGPDEDCEGLVTAPVAAVKSRTVVRTSNATRMKTSKHTSSLQQQIQTFSQETRRNSQKKVTAVVQKYQRTDDLPAEKSMLPPATPEDPISPEARTAQWILSNVPHSNKDSKRSDVADMHTVLTPKDYEDRIIRLETEVEQLRSVIKDKMEMHRSLEHKNSALLEKVQKLQQSEDKIRQDYDQKEKKCRELSQRIRDNETKQRSEMVDNRVLLESKDKALSDTRVRMDKLRKENNRLMEAVAHLQVSVSTNRGETRPLHHFNPTQNDALKEEKVSLVHNRPQLSHRGIYNGVTAEKVQHGSKDKPSSSST</sequence>
<evidence type="ECO:0000259" key="5">
    <source>
        <dbReference type="PROSITE" id="PS50004"/>
    </source>
</evidence>
<feature type="compositionally biased region" description="Basic and acidic residues" evidence="3">
    <location>
        <begin position="1399"/>
        <end position="1413"/>
    </location>
</feature>
<evidence type="ECO:0000256" key="1">
    <source>
        <dbReference type="ARBA" id="ARBA00022468"/>
    </source>
</evidence>
<dbReference type="SUPFAM" id="SSF50729">
    <property type="entry name" value="PH domain-like"/>
    <property type="match status" value="1"/>
</dbReference>
<proteinExistence type="evidence at transcript level"/>
<feature type="domain" description="Ras-GAP" evidence="6">
    <location>
        <begin position="421"/>
        <end position="613"/>
    </location>
</feature>
<keyword evidence="1" id="KW-0343">GTPase activation</keyword>
<evidence type="ECO:0000259" key="4">
    <source>
        <dbReference type="PROSITE" id="PS50003"/>
    </source>
</evidence>
<dbReference type="CDD" id="cd05136">
    <property type="entry name" value="RasGAP_DAB2IP"/>
    <property type="match status" value="1"/>
</dbReference>
<dbReference type="GO" id="GO:0005096">
    <property type="term" value="F:GTPase activator activity"/>
    <property type="evidence" value="ECO:0007669"/>
    <property type="project" value="UniProtKB-KW"/>
</dbReference>
<dbReference type="Pfam" id="PF00616">
    <property type="entry name" value="RasGAP"/>
    <property type="match status" value="2"/>
</dbReference>
<feature type="region of interest" description="Disordered" evidence="3">
    <location>
        <begin position="851"/>
        <end position="884"/>
    </location>
</feature>
<feature type="compositionally biased region" description="Low complexity" evidence="3">
    <location>
        <begin position="794"/>
        <end position="818"/>
    </location>
</feature>
<dbReference type="PROSITE" id="PS50003">
    <property type="entry name" value="PH_DOMAIN"/>
    <property type="match status" value="1"/>
</dbReference>
<reference evidence="7" key="1">
    <citation type="submission" date="2020-04" db="EMBL/GenBank/DDBJ databases">
        <authorList>
            <person name="Neveu A P."/>
        </authorList>
    </citation>
    <scope>NUCLEOTIDE SEQUENCE</scope>
    <source>
        <tissue evidence="7">Whole embryo</tissue>
    </source>
</reference>
<dbReference type="Pfam" id="PF25321">
    <property type="entry name" value="PH_RASGAP"/>
    <property type="match status" value="1"/>
</dbReference>
<dbReference type="InterPro" id="IPR057606">
    <property type="entry name" value="SynGAP1-like_PH"/>
</dbReference>
<accession>A0A6F9DG45</accession>
<evidence type="ECO:0000256" key="2">
    <source>
        <dbReference type="SAM" id="Coils"/>
    </source>
</evidence>
<dbReference type="Gene3D" id="1.10.506.10">
    <property type="entry name" value="GTPase Activation - p120gap, domain 1"/>
    <property type="match status" value="2"/>
</dbReference>
<feature type="coiled-coil region" evidence="2">
    <location>
        <begin position="1235"/>
        <end position="1350"/>
    </location>
</feature>
<dbReference type="SUPFAM" id="SSF49562">
    <property type="entry name" value="C2 domain (Calcium/lipid-binding domain, CaLB)"/>
    <property type="match status" value="1"/>
</dbReference>
<gene>
    <name evidence="7" type="primary">LOC100178487</name>
</gene>
<dbReference type="SMART" id="SM00323">
    <property type="entry name" value="RasGAP"/>
    <property type="match status" value="1"/>
</dbReference>
<feature type="compositionally biased region" description="Polar residues" evidence="3">
    <location>
        <begin position="956"/>
        <end position="979"/>
    </location>
</feature>
<dbReference type="SUPFAM" id="SSF48350">
    <property type="entry name" value="GTPase activation domain, GAP"/>
    <property type="match status" value="1"/>
</dbReference>
<keyword evidence="2" id="KW-0175">Coiled coil</keyword>
<dbReference type="Gene3D" id="2.60.40.150">
    <property type="entry name" value="C2 domain"/>
    <property type="match status" value="1"/>
</dbReference>
<dbReference type="Pfam" id="PF00168">
    <property type="entry name" value="C2"/>
    <property type="match status" value="1"/>
</dbReference>
<dbReference type="InterPro" id="IPR035892">
    <property type="entry name" value="C2_domain_sf"/>
</dbReference>
<feature type="region of interest" description="Disordered" evidence="3">
    <location>
        <begin position="910"/>
        <end position="986"/>
    </location>
</feature>
<dbReference type="InterPro" id="IPR001849">
    <property type="entry name" value="PH_domain"/>
</dbReference>
<dbReference type="InterPro" id="IPR008936">
    <property type="entry name" value="Rho_GTPase_activation_prot"/>
</dbReference>
<dbReference type="CDD" id="cd04013">
    <property type="entry name" value="C2_SynGAP_like"/>
    <property type="match status" value="1"/>
</dbReference>
<feature type="region of interest" description="Disordered" evidence="3">
    <location>
        <begin position="794"/>
        <end position="823"/>
    </location>
</feature>
<dbReference type="PROSITE" id="PS50004">
    <property type="entry name" value="C2"/>
    <property type="match status" value="1"/>
</dbReference>
<feature type="compositionally biased region" description="Polar residues" evidence="3">
    <location>
        <begin position="853"/>
        <end position="862"/>
    </location>
</feature>
<feature type="compositionally biased region" description="Low complexity" evidence="3">
    <location>
        <begin position="943"/>
        <end position="955"/>
    </location>
</feature>
<dbReference type="PANTHER" id="PTHR10194:SF60">
    <property type="entry name" value="RAS GTPASE-ACTIVATING PROTEIN RASKOL"/>
    <property type="match status" value="1"/>
</dbReference>
<dbReference type="EMBL" id="LR786572">
    <property type="protein sequence ID" value="CAB3262185.1"/>
    <property type="molecule type" value="mRNA"/>
</dbReference>
<dbReference type="InterPro" id="IPR001936">
    <property type="entry name" value="RasGAP_dom"/>
</dbReference>
<protein>
    <submittedName>
        <fullName evidence="7">Uncharacterized protein LOC100178487</fullName>
    </submittedName>
</protein>
<feature type="region of interest" description="Disordered" evidence="3">
    <location>
        <begin position="1019"/>
        <end position="1046"/>
    </location>
</feature>
<dbReference type="InterPro" id="IPR011993">
    <property type="entry name" value="PH-like_dom_sf"/>
</dbReference>
<feature type="region of interest" description="Disordered" evidence="3">
    <location>
        <begin position="1383"/>
        <end position="1413"/>
    </location>
</feature>
<organism evidence="7">
    <name type="scientific">Phallusia mammillata</name>
    <dbReference type="NCBI Taxonomy" id="59560"/>
    <lineage>
        <taxon>Eukaryota</taxon>
        <taxon>Metazoa</taxon>
        <taxon>Chordata</taxon>
        <taxon>Tunicata</taxon>
        <taxon>Ascidiacea</taxon>
        <taxon>Phlebobranchia</taxon>
        <taxon>Ascidiidae</taxon>
        <taxon>Phallusia</taxon>
    </lineage>
</organism>
<feature type="domain" description="PH" evidence="4">
    <location>
        <begin position="216"/>
        <end position="250"/>
    </location>
</feature>
<feature type="compositionally biased region" description="Polar residues" evidence="3">
    <location>
        <begin position="1019"/>
        <end position="1038"/>
    </location>
</feature>
<evidence type="ECO:0000259" key="6">
    <source>
        <dbReference type="PROSITE" id="PS50018"/>
    </source>
</evidence>
<name>A0A6F9DG45_9ASCI</name>
<dbReference type="PANTHER" id="PTHR10194">
    <property type="entry name" value="RAS GTPASE-ACTIVATING PROTEINS"/>
    <property type="match status" value="1"/>
</dbReference>
<feature type="compositionally biased region" description="Basic and acidic residues" evidence="3">
    <location>
        <begin position="931"/>
        <end position="942"/>
    </location>
</feature>
<dbReference type="InterPro" id="IPR000008">
    <property type="entry name" value="C2_dom"/>
</dbReference>
<dbReference type="Gene3D" id="2.30.29.30">
    <property type="entry name" value="Pleckstrin-homology domain (PH domain)/Phosphotyrosine-binding domain (PTB)"/>
    <property type="match status" value="1"/>
</dbReference>